<evidence type="ECO:0000313" key="6">
    <source>
        <dbReference type="Proteomes" id="UP001139179"/>
    </source>
</evidence>
<keyword evidence="2" id="KW-0547">Nucleotide-binding</keyword>
<dbReference type="Gene3D" id="3.40.50.300">
    <property type="entry name" value="P-loop containing nucleotide triphosphate hydrolases"/>
    <property type="match status" value="1"/>
</dbReference>
<evidence type="ECO:0000259" key="4">
    <source>
        <dbReference type="PROSITE" id="PS50893"/>
    </source>
</evidence>
<dbReference type="InterPro" id="IPR050166">
    <property type="entry name" value="ABC_transporter_ATP-bind"/>
</dbReference>
<dbReference type="SUPFAM" id="SSF52540">
    <property type="entry name" value="P-loop containing nucleoside triphosphate hydrolases"/>
    <property type="match status" value="1"/>
</dbReference>
<dbReference type="Proteomes" id="UP001139179">
    <property type="component" value="Unassembled WGS sequence"/>
</dbReference>
<evidence type="ECO:0000256" key="2">
    <source>
        <dbReference type="ARBA" id="ARBA00022741"/>
    </source>
</evidence>
<dbReference type="PROSITE" id="PS00211">
    <property type="entry name" value="ABC_TRANSPORTER_1"/>
    <property type="match status" value="1"/>
</dbReference>
<proteinExistence type="predicted"/>
<sequence length="258" mass="29227">MTKVSQELLRLKELTFHYSDDLAPVIKQLTLSIDSGEILTVMAPSGTGKSTLFKLITGLAEPTSGSIELLQEGSARREIGYMPQQDLLFEWRTILDNVALPLELQGIGRKERYERARERMKTFGLAGTEQSYPHQLSGGMRQRANFLRATLSGERLLLLDEPFSSLDAMTRLSMQSWLLRQWEEATERPTLLFISHDVDEALYLSDRIAVFSGSPLSNYTLFTVPFSRPRSHEQLLEAEGASLKREILRHLTKEVTPS</sequence>
<dbReference type="InterPro" id="IPR003439">
    <property type="entry name" value="ABC_transporter-like_ATP-bd"/>
</dbReference>
<dbReference type="PANTHER" id="PTHR42788">
    <property type="entry name" value="TAURINE IMPORT ATP-BINDING PROTEIN-RELATED"/>
    <property type="match status" value="1"/>
</dbReference>
<comment type="caution">
    <text evidence="5">The sequence shown here is derived from an EMBL/GenBank/DDBJ whole genome shotgun (WGS) entry which is preliminary data.</text>
</comment>
<evidence type="ECO:0000256" key="3">
    <source>
        <dbReference type="ARBA" id="ARBA00022840"/>
    </source>
</evidence>
<accession>A0A9X2IMB5</accession>
<dbReference type="PROSITE" id="PS50893">
    <property type="entry name" value="ABC_TRANSPORTER_2"/>
    <property type="match status" value="1"/>
</dbReference>
<dbReference type="PANTHER" id="PTHR42788:SF2">
    <property type="entry name" value="ABC TRANSPORTER ATP-BINDING PROTEIN"/>
    <property type="match status" value="1"/>
</dbReference>
<dbReference type="AlphaFoldDB" id="A0A9X2IMB5"/>
<feature type="domain" description="ABC transporter" evidence="4">
    <location>
        <begin position="9"/>
        <end position="238"/>
    </location>
</feature>
<protein>
    <submittedName>
        <fullName evidence="5">ABC transporter ATP-binding protein</fullName>
    </submittedName>
</protein>
<dbReference type="Pfam" id="PF00005">
    <property type="entry name" value="ABC_tran"/>
    <property type="match status" value="1"/>
</dbReference>
<reference evidence="5" key="1">
    <citation type="submission" date="2022-05" db="EMBL/GenBank/DDBJ databases">
        <title>Comparative Genomics of Spacecraft Associated Microbes.</title>
        <authorList>
            <person name="Tran M.T."/>
            <person name="Wright A."/>
            <person name="Seuylemezian A."/>
            <person name="Eisen J."/>
            <person name="Coil D."/>
        </authorList>
    </citation>
    <scope>NUCLEOTIDE SEQUENCE</scope>
    <source>
        <strain evidence="5">214.1.1</strain>
    </source>
</reference>
<name>A0A9X2IMB5_9BACI</name>
<dbReference type="GO" id="GO:0005524">
    <property type="term" value="F:ATP binding"/>
    <property type="evidence" value="ECO:0007669"/>
    <property type="project" value="UniProtKB-KW"/>
</dbReference>
<dbReference type="CDD" id="cd03293">
    <property type="entry name" value="ABC_NrtD_SsuB_transporters"/>
    <property type="match status" value="1"/>
</dbReference>
<evidence type="ECO:0000256" key="1">
    <source>
        <dbReference type="ARBA" id="ARBA00022448"/>
    </source>
</evidence>
<dbReference type="InterPro" id="IPR027417">
    <property type="entry name" value="P-loop_NTPase"/>
</dbReference>
<dbReference type="RefSeq" id="WP_251221725.1">
    <property type="nucleotide sequence ID" value="NZ_JAMBOL010000001.1"/>
</dbReference>
<dbReference type="EMBL" id="JAMBOL010000001">
    <property type="protein sequence ID" value="MCM3712880.1"/>
    <property type="molecule type" value="Genomic_DNA"/>
</dbReference>
<dbReference type="SMART" id="SM00382">
    <property type="entry name" value="AAA"/>
    <property type="match status" value="1"/>
</dbReference>
<gene>
    <name evidence="5" type="ORF">M3202_02210</name>
</gene>
<dbReference type="InterPro" id="IPR017871">
    <property type="entry name" value="ABC_transporter-like_CS"/>
</dbReference>
<keyword evidence="6" id="KW-1185">Reference proteome</keyword>
<evidence type="ECO:0000313" key="5">
    <source>
        <dbReference type="EMBL" id="MCM3712880.1"/>
    </source>
</evidence>
<dbReference type="GO" id="GO:0016887">
    <property type="term" value="F:ATP hydrolysis activity"/>
    <property type="evidence" value="ECO:0007669"/>
    <property type="project" value="InterPro"/>
</dbReference>
<dbReference type="InterPro" id="IPR003593">
    <property type="entry name" value="AAA+_ATPase"/>
</dbReference>
<keyword evidence="1" id="KW-0813">Transport</keyword>
<organism evidence="5 6">
    <name type="scientific">Halalkalibacter oceani</name>
    <dbReference type="NCBI Taxonomy" id="1653776"/>
    <lineage>
        <taxon>Bacteria</taxon>
        <taxon>Bacillati</taxon>
        <taxon>Bacillota</taxon>
        <taxon>Bacilli</taxon>
        <taxon>Bacillales</taxon>
        <taxon>Bacillaceae</taxon>
        <taxon>Halalkalibacter</taxon>
    </lineage>
</organism>
<keyword evidence="3 5" id="KW-0067">ATP-binding</keyword>